<dbReference type="NCBIfam" id="TIGR02103">
    <property type="entry name" value="pullul_strch"/>
    <property type="match status" value="1"/>
</dbReference>
<keyword evidence="2" id="KW-0326">Glycosidase</keyword>
<evidence type="ECO:0000256" key="2">
    <source>
        <dbReference type="ARBA" id="ARBA00023295"/>
    </source>
</evidence>
<dbReference type="Gene3D" id="3.20.20.80">
    <property type="entry name" value="Glycosidases"/>
    <property type="match status" value="1"/>
</dbReference>
<dbReference type="SUPFAM" id="SSF51011">
    <property type="entry name" value="Glycosyl hydrolase domain"/>
    <property type="match status" value="1"/>
</dbReference>
<evidence type="ECO:0000313" key="6">
    <source>
        <dbReference type="EMBL" id="REL36503.1"/>
    </source>
</evidence>
<dbReference type="InterPro" id="IPR011839">
    <property type="entry name" value="Pullul_strch"/>
</dbReference>
<accession>A0A3E0UIQ1</accession>
<dbReference type="GO" id="GO:0005975">
    <property type="term" value="P:carbohydrate metabolic process"/>
    <property type="evidence" value="ECO:0007669"/>
    <property type="project" value="InterPro"/>
</dbReference>
<dbReference type="Gene3D" id="2.60.40.10">
    <property type="entry name" value="Immunoglobulins"/>
    <property type="match status" value="1"/>
</dbReference>
<dbReference type="Gene3D" id="2.60.40.1130">
    <property type="entry name" value="Rab geranylgeranyltransferase alpha-subunit, insert domain"/>
    <property type="match status" value="1"/>
</dbReference>
<dbReference type="CDD" id="cd11341">
    <property type="entry name" value="AmyAc_Pullulanase_LD-like"/>
    <property type="match status" value="1"/>
</dbReference>
<dbReference type="InterPro" id="IPR017853">
    <property type="entry name" value="GH"/>
</dbReference>
<reference evidence="6 7" key="1">
    <citation type="submission" date="2018-08" db="EMBL/GenBank/DDBJ databases">
        <title>Thalassotalea euphylliae genome.</title>
        <authorList>
            <person name="Summers S."/>
            <person name="Rice S.A."/>
            <person name="Freckelton M.L."/>
            <person name="Nedved B.T."/>
            <person name="Hadfield M.G."/>
        </authorList>
    </citation>
    <scope>NUCLEOTIDE SEQUENCE [LARGE SCALE GENOMIC DNA]</scope>
    <source>
        <strain evidence="6 7">H2</strain>
    </source>
</reference>
<dbReference type="InterPro" id="IPR013780">
    <property type="entry name" value="Glyco_hydro_b"/>
</dbReference>
<dbReference type="Gene3D" id="2.60.40.1180">
    <property type="entry name" value="Golgi alpha-mannosidase II"/>
    <property type="match status" value="1"/>
</dbReference>
<dbReference type="Pfam" id="PF17967">
    <property type="entry name" value="Pullulanase_N2"/>
    <property type="match status" value="1"/>
</dbReference>
<name>A0A3E0UIQ1_9GAMM</name>
<feature type="domain" description="Glycoside hydrolase family 13 N-terminal" evidence="3">
    <location>
        <begin position="208"/>
        <end position="294"/>
    </location>
</feature>
<evidence type="ECO:0000256" key="1">
    <source>
        <dbReference type="ARBA" id="ARBA00008061"/>
    </source>
</evidence>
<dbReference type="EMBL" id="QUOV01000001">
    <property type="protein sequence ID" value="REL36503.1"/>
    <property type="molecule type" value="Genomic_DNA"/>
</dbReference>
<dbReference type="SUPFAM" id="SSF81296">
    <property type="entry name" value="E set domains"/>
    <property type="match status" value="2"/>
</dbReference>
<keyword evidence="2" id="KW-0378">Hydrolase</keyword>
<protein>
    <submittedName>
        <fullName evidence="6">Pullulanase-type alpha-1,6-glucosidase</fullName>
    </submittedName>
</protein>
<evidence type="ECO:0000259" key="3">
    <source>
        <dbReference type="Pfam" id="PF02922"/>
    </source>
</evidence>
<sequence>MISKRATLPTKTLPRIKQSKTLQASLLLPTLVLPTMLLTTGCQPTSSDSTSKSQGEQLLTDDMATSDLINIDKQASSFSAHWLSQNVIVLANANAKKSYRLATQSITPATNQLSGEQLSAKLVPIDFPPALAIKFPHLSEFQAFTVSIAAATAKTWLKQPLYVFEQTANGKTGQHKTAQHIVAYVQTGAVIDDLYTREANDADEVNDLGASVISDAVNVKLWAPTALSVDLLLFNQDKSPAAPAQMAMGFDEQTGVWQTKLPTSAETLFYQYRINVYHPATGKVEEIVTTDPYSLSLSTDSEYSQIVNLNANYTQPKNWESQAQPALAAPEDAILYEVHIRDFSANEAKLSNTTYRGKYKAFTEQNSDGMNHLTTLKDAGLNHIHLLPAFDIGTVNEAQGEAFDLHSTVGDICQKQPSISLCSQNLDAKLSLEQVLSQFDPMGSEAQALVTELKTFDKYNWGYDPFHYTVPEGSYAVNPDGTSRIVEFREMVQHLHNLGFRVVMDVVYNHTHKARLERTAVLDKIVPNYYQRLHPLTGDIEQSTCCDNTATERTMMAKLMTDSLVVWARDYKIDGFRFDLMGHQPKDLMLAARDAVRAADPDTYFYGEGWNFGEVANNRQFIQASQLELGGTEIGTFSDRLRDAVRGAGFNIQGDDIRRHQGIGNGLNVKPNELTSAHATDNHTNKPDYGLLLDQLRVGLAGNLADYPLIDHDGTTGTGKDIPYGGQPTGYAHDPADTINYVSKHDNQTLWDNNQYRNATDLTTAERVRLHNQSLSYPLLAQGIPFLHMGSEFLRSKSYLRDSYDYSDWFNRVDFSKQQNFYSVGLPPAEKDQANWPLISRLLAANEGRDKPSANDIGFASDVFADFLAIRTSTRLLRLTNKQDIIDKLSFLNTGKNQQSGLIVMHIDNSKGRALADDFQQLLVVFNSAPSEQSFELNSASKMGVGLKNIGKLTLHPRQQDGADKIVKASKIVAGVVTVPAFTTAVFVQQATPAAN</sequence>
<dbReference type="InterPro" id="IPR024561">
    <property type="entry name" value="Pullul_strch_C"/>
</dbReference>
<dbReference type="InterPro" id="IPR013783">
    <property type="entry name" value="Ig-like_fold"/>
</dbReference>
<gene>
    <name evidence="6" type="primary">pulA</name>
    <name evidence="6" type="ORF">DXX92_14920</name>
</gene>
<dbReference type="OrthoDB" id="3236218at2"/>
<dbReference type="InterPro" id="IPR040671">
    <property type="entry name" value="Pullulanase_N2"/>
</dbReference>
<organism evidence="6 7">
    <name type="scientific">Thalassotalea euphylliae</name>
    <dbReference type="NCBI Taxonomy" id="1655234"/>
    <lineage>
        <taxon>Bacteria</taxon>
        <taxon>Pseudomonadati</taxon>
        <taxon>Pseudomonadota</taxon>
        <taxon>Gammaproteobacteria</taxon>
        <taxon>Alteromonadales</taxon>
        <taxon>Colwelliaceae</taxon>
        <taxon>Thalassotalea</taxon>
    </lineage>
</organism>
<evidence type="ECO:0000259" key="5">
    <source>
        <dbReference type="Pfam" id="PF17967"/>
    </source>
</evidence>
<dbReference type="AlphaFoldDB" id="A0A3E0UIQ1"/>
<evidence type="ECO:0000313" key="7">
    <source>
        <dbReference type="Proteomes" id="UP000256999"/>
    </source>
</evidence>
<evidence type="ECO:0000259" key="4">
    <source>
        <dbReference type="Pfam" id="PF11852"/>
    </source>
</evidence>
<dbReference type="Pfam" id="PF11852">
    <property type="entry name" value="Pullul_strch_C"/>
    <property type="match status" value="1"/>
</dbReference>
<dbReference type="Proteomes" id="UP000256999">
    <property type="component" value="Unassembled WGS sequence"/>
</dbReference>
<feature type="domain" description="Pullulanase N2" evidence="5">
    <location>
        <begin position="79"/>
        <end position="193"/>
    </location>
</feature>
<proteinExistence type="inferred from homology"/>
<comment type="caution">
    <text evidence="6">The sequence shown here is derived from an EMBL/GenBank/DDBJ whole genome shotgun (WGS) entry which is preliminary data.</text>
</comment>
<dbReference type="InterPro" id="IPR014756">
    <property type="entry name" value="Ig_E-set"/>
</dbReference>
<dbReference type="RefSeq" id="WP_116001171.1">
    <property type="nucleotide sequence ID" value="NZ_QUOV01000001.1"/>
</dbReference>
<dbReference type="CDD" id="cd02860">
    <property type="entry name" value="E_set_Pullulanase"/>
    <property type="match status" value="1"/>
</dbReference>
<dbReference type="SUPFAM" id="SSF51445">
    <property type="entry name" value="(Trans)glycosidases"/>
    <property type="match status" value="1"/>
</dbReference>
<dbReference type="PANTHER" id="PTHR43002">
    <property type="entry name" value="GLYCOGEN DEBRANCHING ENZYME"/>
    <property type="match status" value="1"/>
</dbReference>
<dbReference type="InterPro" id="IPR004193">
    <property type="entry name" value="Glyco_hydro_13_N"/>
</dbReference>
<comment type="similarity">
    <text evidence="1">Belongs to the glycosyl hydrolase 13 family.</text>
</comment>
<dbReference type="Pfam" id="PF02922">
    <property type="entry name" value="CBM_48"/>
    <property type="match status" value="1"/>
</dbReference>
<dbReference type="GO" id="GO:0051060">
    <property type="term" value="F:pullulanase activity"/>
    <property type="evidence" value="ECO:0007669"/>
    <property type="project" value="InterPro"/>
</dbReference>
<feature type="domain" description="Alpha-1,6-glucosidases pullulanase-type C-terminal" evidence="4">
    <location>
        <begin position="818"/>
        <end position="989"/>
    </location>
</feature>